<dbReference type="KEGG" id="mwo:MWSIV6_1117"/>
<dbReference type="PANTHER" id="PTHR42280">
    <property type="entry name" value="CITG FAMILY PROTEIN"/>
    <property type="match status" value="1"/>
</dbReference>
<dbReference type="Proteomes" id="UP001369247">
    <property type="component" value="Unassembled WGS sequence"/>
</dbReference>
<dbReference type="AlphaFoldDB" id="A0A9E7RT56"/>
<dbReference type="Pfam" id="PF01874">
    <property type="entry name" value="CitG"/>
    <property type="match status" value="1"/>
</dbReference>
<dbReference type="GO" id="GO:0005524">
    <property type="term" value="F:ATP binding"/>
    <property type="evidence" value="ECO:0007669"/>
    <property type="project" value="InterPro"/>
</dbReference>
<evidence type="ECO:0000313" key="3">
    <source>
        <dbReference type="Proteomes" id="UP001369247"/>
    </source>
</evidence>
<dbReference type="Gene3D" id="1.10.4200.10">
    <property type="entry name" value="Triphosphoribosyl-dephospho-CoA protein"/>
    <property type="match status" value="1"/>
</dbReference>
<evidence type="ECO:0000313" key="2">
    <source>
        <dbReference type="EMBL" id="UXH31052.1"/>
    </source>
</evidence>
<dbReference type="GO" id="GO:0046917">
    <property type="term" value="F:triphosphoribosyl-dephospho-CoA synthase activity"/>
    <property type="evidence" value="ECO:0007669"/>
    <property type="project" value="UniProtKB-EC"/>
</dbReference>
<sequence>MDPLYVSRIAQLAAVLEVSGYPKPGNVHRTRDFDDMVFEDFLVSGVIIGDTMRLAAERGEDLSDLTDLSVAGIGELILRAVEETRSWVSTNTNLGIVMLLTPLSVAAGMVDDRDLQGLREHVNRIILQTTSEDAVNLYRAISIADAGGMGEHETLDVNDPESQERILKEGITLFDTLKMSAPWDLIARELTSSMPVTFNVGFPVFRETVGEYGMNLAVVQTFMTILSRFPDTLIARKYGEDVAEEVREEASDIVERGGALTDAGLRRVERFDRKLHKNGWNPGTTADLTASSLMVGLLDYYSDQ</sequence>
<dbReference type="GeneID" id="75106736"/>
<gene>
    <name evidence="2" type="ORF">N5910_05750</name>
    <name evidence="1" type="ORF">U2150_04390</name>
</gene>
<dbReference type="PANTHER" id="PTHR42280:SF1">
    <property type="entry name" value="CITG FAMILY PROTEIN"/>
    <property type="match status" value="1"/>
</dbReference>
<reference evidence="1 3" key="2">
    <citation type="submission" date="2023-12" db="EMBL/GenBank/DDBJ databases">
        <title>Phenotypic and Genomic Characterization of Methanothermobacter wolfeii Strain BSEL, a CO2-Capturing Archaeon with Minimal Nutrient Requirements.</title>
        <authorList>
            <person name="Ale Enriquez F."/>
            <person name="Ahring B.K."/>
        </authorList>
    </citation>
    <scope>NUCLEOTIDE SEQUENCE [LARGE SCALE GENOMIC DNA]</scope>
    <source>
        <strain evidence="1 3">BSEL-1</strain>
    </source>
</reference>
<dbReference type="GeneID" id="58978747"/>
<dbReference type="RefSeq" id="WP_074359092.1">
    <property type="nucleotide sequence ID" value="NZ_CP104550.1"/>
</dbReference>
<proteinExistence type="predicted"/>
<dbReference type="EMBL" id="JAXUHJ010000008">
    <property type="protein sequence ID" value="MEJ8542729.1"/>
    <property type="molecule type" value="Genomic_DNA"/>
</dbReference>
<dbReference type="GO" id="GO:0016757">
    <property type="term" value="F:glycosyltransferase activity"/>
    <property type="evidence" value="ECO:0007669"/>
    <property type="project" value="UniProtKB-KW"/>
</dbReference>
<dbReference type="EC" id="2.4.2.52" evidence="2"/>
<keyword evidence="3" id="KW-1185">Reference proteome</keyword>
<organism evidence="2">
    <name type="scientific">Methanothermobacter wolfeii</name>
    <name type="common">Methanobacterium wolfei</name>
    <dbReference type="NCBI Taxonomy" id="145261"/>
    <lineage>
        <taxon>Archaea</taxon>
        <taxon>Methanobacteriati</taxon>
        <taxon>Methanobacteriota</taxon>
        <taxon>Methanomada group</taxon>
        <taxon>Methanobacteria</taxon>
        <taxon>Methanobacteriales</taxon>
        <taxon>Methanobacteriaceae</taxon>
        <taxon>Methanothermobacter</taxon>
    </lineage>
</organism>
<keyword evidence="2" id="KW-0808">Transferase</keyword>
<dbReference type="EMBL" id="CP104550">
    <property type="protein sequence ID" value="UXH31052.1"/>
    <property type="molecule type" value="Genomic_DNA"/>
</dbReference>
<dbReference type="InterPro" id="IPR002736">
    <property type="entry name" value="CitG"/>
</dbReference>
<evidence type="ECO:0000313" key="1">
    <source>
        <dbReference type="EMBL" id="MEJ8542729.1"/>
    </source>
</evidence>
<name>A0A9E7RT56_METWO</name>
<dbReference type="Proteomes" id="UP001065373">
    <property type="component" value="Chromosome"/>
</dbReference>
<keyword evidence="2" id="KW-0328">Glycosyltransferase</keyword>
<dbReference type="SMR" id="A0A9E7RT56"/>
<reference evidence="2" key="1">
    <citation type="submission" date="2022-09" db="EMBL/GenBank/DDBJ databases">
        <title>Characterization of three MwoI isoschizomers from sequenced genome and metagenomes.</title>
        <authorList>
            <person name="Fomenkov A."/>
            <person name="Xu S.Y."/>
            <person name="Roberts R.J."/>
        </authorList>
    </citation>
    <scope>NUCLEOTIDE SEQUENCE</scope>
    <source>
        <strain evidence="2">DSM 2970</strain>
    </source>
</reference>
<protein>
    <submittedName>
        <fullName evidence="2">Triphosphoribosyl-dephospho-CoA synthase</fullName>
        <ecNumber evidence="2">2.4.2.52</ecNumber>
    </submittedName>
</protein>
<accession>A0A9E7RT56</accession>